<keyword evidence="2" id="KW-1185">Reference proteome</keyword>
<dbReference type="EMBL" id="CP027806">
    <property type="protein sequence ID" value="AXJ00474.1"/>
    <property type="molecule type" value="Genomic_DNA"/>
</dbReference>
<dbReference type="RefSeq" id="WP_114983752.1">
    <property type="nucleotide sequence ID" value="NZ_CP027806.1"/>
</dbReference>
<dbReference type="Proteomes" id="UP000254808">
    <property type="component" value="Chromosome"/>
</dbReference>
<gene>
    <name evidence="1" type="ORF">CYPRO_1211</name>
</gene>
<dbReference type="OrthoDB" id="9798905at2"/>
<reference evidence="1 2" key="1">
    <citation type="submission" date="2018-03" db="EMBL/GenBank/DDBJ databases">
        <title>Phenotypic and genomic properties of Cyclonatronum proteinivorum gen. nov., sp. nov., a haloalkaliphilic bacteroidete from soda lakes possessing Na+-translocating rhodopsin.</title>
        <authorList>
            <person name="Toshchakov S.V."/>
            <person name="Korzhenkov A."/>
            <person name="Samarov N.I."/>
            <person name="Kublanov I.V."/>
            <person name="Muntyan M.S."/>
            <person name="Sorokin D.Y."/>
        </authorList>
    </citation>
    <scope>NUCLEOTIDE SEQUENCE [LARGE SCALE GENOMIC DNA]</scope>
    <source>
        <strain evidence="1 2">Omega</strain>
    </source>
</reference>
<proteinExistence type="predicted"/>
<dbReference type="Pfam" id="PF05494">
    <property type="entry name" value="MlaC"/>
    <property type="match status" value="1"/>
</dbReference>
<dbReference type="PANTHER" id="PTHR36573">
    <property type="entry name" value="INTERMEMBRANE PHOSPHOLIPID TRANSPORT SYSTEM BINDING PROTEIN MLAC"/>
    <property type="match status" value="1"/>
</dbReference>
<evidence type="ECO:0000313" key="2">
    <source>
        <dbReference type="Proteomes" id="UP000254808"/>
    </source>
</evidence>
<dbReference type="InterPro" id="IPR042245">
    <property type="entry name" value="Tgt2/MlaC_sf"/>
</dbReference>
<accession>A0A345UJ22</accession>
<dbReference type="Gene3D" id="3.10.450.710">
    <property type="entry name" value="Tgt2/MlaC"/>
    <property type="match status" value="1"/>
</dbReference>
<dbReference type="KEGG" id="cprv:CYPRO_1211"/>
<sequence>MKVFLIIFSIVFGTAVQNSVQAAAAVADEQAVIDEVRQMLIDRDQEIKALLGPEDSEHSEAQRDELMEIINQIIDYRAMARHALQDTWDTLSDDQKDEFVDVFARVIRDQSLNSLEIYRAEVTYESFDVDGRFVTAHTIAILDNVRTPVIYEMENRDGEWFVIDMSVDNVSTADSYRRSFQRIIQRRGFDALMDNLRRRAGVS</sequence>
<protein>
    <submittedName>
        <fullName evidence="1">Phospholipid transport system substrate-binding protein</fullName>
    </submittedName>
</protein>
<dbReference type="PANTHER" id="PTHR36573:SF1">
    <property type="entry name" value="INTERMEMBRANE PHOSPHOLIPID TRANSPORT SYSTEM BINDING PROTEIN MLAC"/>
    <property type="match status" value="1"/>
</dbReference>
<organism evidence="1 2">
    <name type="scientific">Cyclonatronum proteinivorum</name>
    <dbReference type="NCBI Taxonomy" id="1457365"/>
    <lineage>
        <taxon>Bacteria</taxon>
        <taxon>Pseudomonadati</taxon>
        <taxon>Balneolota</taxon>
        <taxon>Balneolia</taxon>
        <taxon>Balneolales</taxon>
        <taxon>Cyclonatronaceae</taxon>
        <taxon>Cyclonatronum</taxon>
    </lineage>
</organism>
<evidence type="ECO:0000313" key="1">
    <source>
        <dbReference type="EMBL" id="AXJ00474.1"/>
    </source>
</evidence>
<name>A0A345UJ22_9BACT</name>
<dbReference type="AlphaFoldDB" id="A0A345UJ22"/>
<dbReference type="InterPro" id="IPR008869">
    <property type="entry name" value="MlaC/ttg2D"/>
</dbReference>